<organism evidence="2 3">
    <name type="scientific">Halorubrum alkaliphilum</name>
    <dbReference type="NCBI Taxonomy" id="261290"/>
    <lineage>
        <taxon>Archaea</taxon>
        <taxon>Methanobacteriati</taxon>
        <taxon>Methanobacteriota</taxon>
        <taxon>Stenosarchaea group</taxon>
        <taxon>Halobacteria</taxon>
        <taxon>Halobacteriales</taxon>
        <taxon>Haloferacaceae</taxon>
        <taxon>Halorubrum</taxon>
    </lineage>
</organism>
<dbReference type="RefSeq" id="WP_209484929.1">
    <property type="nucleotide sequence ID" value="NZ_JAGGKQ010000010.1"/>
</dbReference>
<dbReference type="OrthoDB" id="175558at2157"/>
<evidence type="ECO:0000256" key="1">
    <source>
        <dbReference type="SAM" id="Phobius"/>
    </source>
</evidence>
<proteinExistence type="predicted"/>
<accession>A0A8T4GDS5</accession>
<dbReference type="AlphaFoldDB" id="A0A8T4GDS5"/>
<evidence type="ECO:0000313" key="3">
    <source>
        <dbReference type="Proteomes" id="UP000823588"/>
    </source>
</evidence>
<keyword evidence="1" id="KW-1133">Transmembrane helix</keyword>
<protein>
    <submittedName>
        <fullName evidence="2">Uncharacterized protein</fullName>
    </submittedName>
</protein>
<comment type="caution">
    <text evidence="2">The sequence shown here is derived from an EMBL/GenBank/DDBJ whole genome shotgun (WGS) entry which is preliminary data.</text>
</comment>
<dbReference type="Proteomes" id="UP000823588">
    <property type="component" value="Unassembled WGS sequence"/>
</dbReference>
<keyword evidence="1" id="KW-0472">Membrane</keyword>
<keyword evidence="3" id="KW-1185">Reference proteome</keyword>
<keyword evidence="1" id="KW-0812">Transmembrane</keyword>
<evidence type="ECO:0000313" key="2">
    <source>
        <dbReference type="EMBL" id="MBP1922608.1"/>
    </source>
</evidence>
<reference evidence="2" key="1">
    <citation type="submission" date="2021-03" db="EMBL/GenBank/DDBJ databases">
        <title>Genomic Encyclopedia of Type Strains, Phase IV (KMG-IV): sequencing the most valuable type-strain genomes for metagenomic binning, comparative biology and taxonomic classification.</title>
        <authorList>
            <person name="Goeker M."/>
        </authorList>
    </citation>
    <scope>NUCLEOTIDE SEQUENCE</scope>
    <source>
        <strain evidence="2">DSM 23564</strain>
    </source>
</reference>
<feature type="transmembrane region" description="Helical" evidence="1">
    <location>
        <begin position="30"/>
        <end position="49"/>
    </location>
</feature>
<sequence length="61" mass="6303">MGKRLRTAIGAAMIAVGAIQTVLYGVQGEVVPTALGATFGVLGVAYLWIEVYGAESDRPHG</sequence>
<name>A0A8T4GDS5_9EURY</name>
<gene>
    <name evidence="2" type="ORF">J2751_001621</name>
</gene>
<dbReference type="EMBL" id="JAGGKQ010000010">
    <property type="protein sequence ID" value="MBP1922608.1"/>
    <property type="molecule type" value="Genomic_DNA"/>
</dbReference>
<feature type="transmembrane region" description="Helical" evidence="1">
    <location>
        <begin position="7"/>
        <end position="24"/>
    </location>
</feature>